<dbReference type="InterPro" id="IPR036907">
    <property type="entry name" value="5'-Nucleotdase_C_sf"/>
</dbReference>
<dbReference type="InterPro" id="IPR006146">
    <property type="entry name" value="5'-Nucleotdase_CS"/>
</dbReference>
<keyword evidence="2" id="KW-0547">Nucleotide-binding</keyword>
<dbReference type="GO" id="GO:0000166">
    <property type="term" value="F:nucleotide binding"/>
    <property type="evidence" value="ECO:0007669"/>
    <property type="project" value="UniProtKB-KW"/>
</dbReference>
<dbReference type="RefSeq" id="WP_010077996.1">
    <property type="nucleotide sequence ID" value="NZ_AYYH01000024.1"/>
</dbReference>
<dbReference type="GO" id="GO:0046872">
    <property type="term" value="F:metal ion binding"/>
    <property type="evidence" value="ECO:0007669"/>
    <property type="project" value="InterPro"/>
</dbReference>
<dbReference type="InterPro" id="IPR006179">
    <property type="entry name" value="5_nucleotidase/apyrase"/>
</dbReference>
<comment type="caution">
    <text evidence="5">The sequence shown here is derived from an EMBL/GenBank/DDBJ whole genome shotgun (WGS) entry which is preliminary data.</text>
</comment>
<keyword evidence="1" id="KW-0732">Signal</keyword>
<dbReference type="SUPFAM" id="SSF56300">
    <property type="entry name" value="Metallo-dependent phosphatases"/>
    <property type="match status" value="1"/>
</dbReference>
<dbReference type="PANTHER" id="PTHR11575:SF6">
    <property type="entry name" value="2',3'-CYCLIC-NUCLEOTIDE 2'-PHOSPHODIESTERASE_3'-NUCLEOTIDASE"/>
    <property type="match status" value="1"/>
</dbReference>
<organism evidence="5 6">
    <name type="scientific">Liquorilactobacillus mali KCTC 3596 = DSM 20444</name>
    <dbReference type="NCBI Taxonomy" id="1046596"/>
    <lineage>
        <taxon>Bacteria</taxon>
        <taxon>Bacillati</taxon>
        <taxon>Bacillota</taxon>
        <taxon>Bacilli</taxon>
        <taxon>Lactobacillales</taxon>
        <taxon>Lactobacillaceae</taxon>
        <taxon>Liquorilactobacillus</taxon>
    </lineage>
</organism>
<dbReference type="PANTHER" id="PTHR11575">
    <property type="entry name" value="5'-NUCLEOTIDASE-RELATED"/>
    <property type="match status" value="1"/>
</dbReference>
<dbReference type="AlphaFoldDB" id="A0A0R2E9R7"/>
<dbReference type="EMBL" id="AYYH01000024">
    <property type="protein sequence ID" value="KRN09511.1"/>
    <property type="molecule type" value="Genomic_DNA"/>
</dbReference>
<dbReference type="Gene3D" id="3.90.780.10">
    <property type="entry name" value="5'-Nucleotidase, C-terminal domain"/>
    <property type="match status" value="1"/>
</dbReference>
<evidence type="ECO:0000256" key="2">
    <source>
        <dbReference type="RuleBase" id="RU362119"/>
    </source>
</evidence>
<dbReference type="PROSITE" id="PS00786">
    <property type="entry name" value="5_NUCLEOTIDASE_2"/>
    <property type="match status" value="1"/>
</dbReference>
<dbReference type="GO" id="GO:0030288">
    <property type="term" value="C:outer membrane-bounded periplasmic space"/>
    <property type="evidence" value="ECO:0007669"/>
    <property type="project" value="TreeGrafter"/>
</dbReference>
<evidence type="ECO:0000256" key="1">
    <source>
        <dbReference type="ARBA" id="ARBA00022729"/>
    </source>
</evidence>
<dbReference type="GO" id="GO:0016788">
    <property type="term" value="F:hydrolase activity, acting on ester bonds"/>
    <property type="evidence" value="ECO:0007669"/>
    <property type="project" value="InterPro"/>
</dbReference>
<dbReference type="InterPro" id="IPR029052">
    <property type="entry name" value="Metallo-depent_PP-like"/>
</dbReference>
<dbReference type="Gene3D" id="3.60.21.10">
    <property type="match status" value="1"/>
</dbReference>
<gene>
    <name evidence="5" type="ORF">FD00_GL000998</name>
</gene>
<keyword evidence="2" id="KW-0378">Hydrolase</keyword>
<protein>
    <submittedName>
        <fullName evidence="5">2,3-cyclic-nucleotide 2-phosphodiesterase</fullName>
    </submittedName>
</protein>
<evidence type="ECO:0000259" key="4">
    <source>
        <dbReference type="Pfam" id="PF02872"/>
    </source>
</evidence>
<evidence type="ECO:0000259" key="3">
    <source>
        <dbReference type="Pfam" id="PF00149"/>
    </source>
</evidence>
<dbReference type="PATRIC" id="fig|1046596.6.peg.1077"/>
<keyword evidence="6" id="KW-1185">Reference proteome</keyword>
<evidence type="ECO:0000313" key="6">
    <source>
        <dbReference type="Proteomes" id="UP000050898"/>
    </source>
</evidence>
<feature type="domain" description="Calcineurin-like phosphoesterase" evidence="3">
    <location>
        <begin position="3"/>
        <end position="235"/>
    </location>
</feature>
<dbReference type="Proteomes" id="UP000050898">
    <property type="component" value="Unassembled WGS sequence"/>
</dbReference>
<dbReference type="OrthoDB" id="9801679at2"/>
<name>A0A0R2E9R7_9LACO</name>
<feature type="domain" description="5'-Nucleotidase C-terminal" evidence="4">
    <location>
        <begin position="317"/>
        <end position="475"/>
    </location>
</feature>
<comment type="similarity">
    <text evidence="2">Belongs to the 5'-nucleotidase family.</text>
</comment>
<dbReference type="GeneID" id="98315183"/>
<dbReference type="GO" id="GO:0009166">
    <property type="term" value="P:nucleotide catabolic process"/>
    <property type="evidence" value="ECO:0007669"/>
    <property type="project" value="InterPro"/>
</dbReference>
<reference evidence="5 6" key="1">
    <citation type="journal article" date="2015" name="Genome Announc.">
        <title>Expanding the biotechnology potential of lactobacilli through comparative genomics of 213 strains and associated genera.</title>
        <authorList>
            <person name="Sun Z."/>
            <person name="Harris H.M."/>
            <person name="McCann A."/>
            <person name="Guo C."/>
            <person name="Argimon S."/>
            <person name="Zhang W."/>
            <person name="Yang X."/>
            <person name="Jeffery I.B."/>
            <person name="Cooney J.C."/>
            <person name="Kagawa T.F."/>
            <person name="Liu W."/>
            <person name="Song Y."/>
            <person name="Salvetti E."/>
            <person name="Wrobel A."/>
            <person name="Rasinkangas P."/>
            <person name="Parkhill J."/>
            <person name="Rea M.C."/>
            <person name="O'Sullivan O."/>
            <person name="Ritari J."/>
            <person name="Douillard F.P."/>
            <person name="Paul Ross R."/>
            <person name="Yang R."/>
            <person name="Briner A.E."/>
            <person name="Felis G.E."/>
            <person name="de Vos W.M."/>
            <person name="Barrangou R."/>
            <person name="Klaenhammer T.R."/>
            <person name="Caufield P.W."/>
            <person name="Cui Y."/>
            <person name="Zhang H."/>
            <person name="O'Toole P.W."/>
        </authorList>
    </citation>
    <scope>NUCLEOTIDE SEQUENCE [LARGE SCALE GENOMIC DNA]</scope>
    <source>
        <strain evidence="5 6">DSM 20444</strain>
    </source>
</reference>
<dbReference type="InterPro" id="IPR008334">
    <property type="entry name" value="5'-Nucleotdase_C"/>
</dbReference>
<dbReference type="InterPro" id="IPR004843">
    <property type="entry name" value="Calcineurin-like_PHP"/>
</dbReference>
<proteinExistence type="inferred from homology"/>
<dbReference type="SUPFAM" id="SSF55816">
    <property type="entry name" value="5'-nucleotidase (syn. UDP-sugar hydrolase), C-terminal domain"/>
    <property type="match status" value="1"/>
</dbReference>
<evidence type="ECO:0000313" key="5">
    <source>
        <dbReference type="EMBL" id="KRN09511.1"/>
    </source>
</evidence>
<accession>A0A0R2E9R7</accession>
<dbReference type="Pfam" id="PF00149">
    <property type="entry name" value="Metallophos"/>
    <property type="match status" value="1"/>
</dbReference>
<dbReference type="PRINTS" id="PR01607">
    <property type="entry name" value="APYRASEFAMLY"/>
</dbReference>
<sequence length="515" mass="58034">MQIKILVTSDIHGYMYPTTYLKRHENQDIGFAKCASVIENVRKNSASEDLVLVIDNGDFIQGSALVDFLFRKGNYQVKELVQAENIIKYDAAILGNHEFNYGRKYQEKINSYRKHPILCANILDDDSKPYMGKAYEIFEEKGVRVAILGLTTQYIPHWETQENIHGLYFKSAVQTAKEYIPRLRKIADIVIVAYHGGFEANENGVATEELTGENEAYELSKIAGIDALITGHQHRKIATFYNEIPVIQPGYAGEVVGAIELEYKDSVITKKTAKLLSTRGIDPNNTVINLLESDNKDTEEWLDKSVGVLDKGFKLTDVASARLHGHPFIDLMNYFVREATGVEIVASSIFNNQQPGFAQMVTMRDIKANYPFSNTFAVLEVTGKDLLAALEQTAMYWDEEEGRIVVATKNGRQRIPDFNYDVYGGIDYTINVSQPQGKRITNLCYQGHKIVPEDTLKIGLSKYRAMGGGDYQMFDASKIISESEFEVSEVIVQVLTQNKKISPKNLPKNDYNVLL</sequence>
<dbReference type="Pfam" id="PF02872">
    <property type="entry name" value="5_nucleotid_C"/>
    <property type="match status" value="1"/>
</dbReference>